<name>A0A8H2W082_9HELO</name>
<feature type="signal peptide" evidence="1">
    <location>
        <begin position="1"/>
        <end position="16"/>
    </location>
</feature>
<reference evidence="2" key="1">
    <citation type="submission" date="2020-10" db="EMBL/GenBank/DDBJ databases">
        <authorList>
            <person name="Kusch S."/>
        </authorList>
    </citation>
    <scope>NUCLEOTIDE SEQUENCE</scope>
    <source>
        <strain evidence="2">SwB9</strain>
    </source>
</reference>
<proteinExistence type="predicted"/>
<evidence type="ECO:0000313" key="3">
    <source>
        <dbReference type="Proteomes" id="UP000624404"/>
    </source>
</evidence>
<dbReference type="AlphaFoldDB" id="A0A8H2W082"/>
<keyword evidence="1" id="KW-0732">Signal</keyword>
<comment type="caution">
    <text evidence="2">The sequence shown here is derived from an EMBL/GenBank/DDBJ whole genome shotgun (WGS) entry which is preliminary data.</text>
</comment>
<evidence type="ECO:0000313" key="2">
    <source>
        <dbReference type="EMBL" id="CAD6447260.1"/>
    </source>
</evidence>
<dbReference type="OrthoDB" id="3471506at2759"/>
<protein>
    <submittedName>
        <fullName evidence="2">9d2862e9-a74c-43c0-bfa5-47ad1f91238b</fullName>
    </submittedName>
</protein>
<dbReference type="EMBL" id="CAJHIA010000025">
    <property type="protein sequence ID" value="CAD6447260.1"/>
    <property type="molecule type" value="Genomic_DNA"/>
</dbReference>
<organism evidence="2 3">
    <name type="scientific">Sclerotinia trifoliorum</name>
    <dbReference type="NCBI Taxonomy" id="28548"/>
    <lineage>
        <taxon>Eukaryota</taxon>
        <taxon>Fungi</taxon>
        <taxon>Dikarya</taxon>
        <taxon>Ascomycota</taxon>
        <taxon>Pezizomycotina</taxon>
        <taxon>Leotiomycetes</taxon>
        <taxon>Helotiales</taxon>
        <taxon>Sclerotiniaceae</taxon>
        <taxon>Sclerotinia</taxon>
    </lineage>
</organism>
<accession>A0A8H2W082</accession>
<evidence type="ECO:0000256" key="1">
    <source>
        <dbReference type="SAM" id="SignalP"/>
    </source>
</evidence>
<feature type="chain" id="PRO_5034937610" evidence="1">
    <location>
        <begin position="17"/>
        <end position="181"/>
    </location>
</feature>
<keyword evidence="3" id="KW-1185">Reference proteome</keyword>
<gene>
    <name evidence="2" type="ORF">SCLTRI_LOCUS7052</name>
</gene>
<sequence>MEVVLMSCLLTLPNLSFLSCLLNFHNSIPYSIVGKNHSLIGSALHRLALPTSIYPSPVNTSIHYLLSCPLPRIEIMVVNTFTPHIAKLARFSLGRFTNRWANEEELNKPSILKDNKIPKDVPAQWNVLRWQYQSELLMEIKSRDMERVRQQQPLDGVMLGMAEKAEMKDVMSENHLWMCAV</sequence>
<dbReference type="Proteomes" id="UP000624404">
    <property type="component" value="Unassembled WGS sequence"/>
</dbReference>